<evidence type="ECO:0000313" key="3">
    <source>
        <dbReference type="Proteomes" id="UP001642483"/>
    </source>
</evidence>
<proteinExistence type="predicted"/>
<name>A0ABP0G5N2_CLALP</name>
<feature type="region of interest" description="Disordered" evidence="1">
    <location>
        <begin position="219"/>
        <end position="263"/>
    </location>
</feature>
<keyword evidence="3" id="KW-1185">Reference proteome</keyword>
<accession>A0ABP0G5N2</accession>
<feature type="region of interest" description="Disordered" evidence="1">
    <location>
        <begin position="66"/>
        <end position="93"/>
    </location>
</feature>
<dbReference type="Proteomes" id="UP001642483">
    <property type="component" value="Unassembled WGS sequence"/>
</dbReference>
<protein>
    <submittedName>
        <fullName evidence="2">Uncharacterized protein</fullName>
    </submittedName>
</protein>
<feature type="region of interest" description="Disordered" evidence="1">
    <location>
        <begin position="347"/>
        <end position="375"/>
    </location>
</feature>
<comment type="caution">
    <text evidence="2">The sequence shown here is derived from an EMBL/GenBank/DDBJ whole genome shotgun (WGS) entry which is preliminary data.</text>
</comment>
<organism evidence="2 3">
    <name type="scientific">Clavelina lepadiformis</name>
    <name type="common">Light-bulb sea squirt</name>
    <name type="synonym">Ascidia lepadiformis</name>
    <dbReference type="NCBI Taxonomy" id="159417"/>
    <lineage>
        <taxon>Eukaryota</taxon>
        <taxon>Metazoa</taxon>
        <taxon>Chordata</taxon>
        <taxon>Tunicata</taxon>
        <taxon>Ascidiacea</taxon>
        <taxon>Aplousobranchia</taxon>
        <taxon>Clavelinidae</taxon>
        <taxon>Clavelina</taxon>
    </lineage>
</organism>
<evidence type="ECO:0000256" key="1">
    <source>
        <dbReference type="SAM" id="MobiDB-lite"/>
    </source>
</evidence>
<reference evidence="2 3" key="1">
    <citation type="submission" date="2024-02" db="EMBL/GenBank/DDBJ databases">
        <authorList>
            <person name="Daric V."/>
            <person name="Darras S."/>
        </authorList>
    </citation>
    <scope>NUCLEOTIDE SEQUENCE [LARGE SCALE GENOMIC DNA]</scope>
</reference>
<feature type="compositionally biased region" description="Polar residues" evidence="1">
    <location>
        <begin position="350"/>
        <end position="359"/>
    </location>
</feature>
<feature type="compositionally biased region" description="Polar residues" evidence="1">
    <location>
        <begin position="71"/>
        <end position="93"/>
    </location>
</feature>
<gene>
    <name evidence="2" type="ORF">CVLEPA_LOCUS19216</name>
</gene>
<dbReference type="EMBL" id="CAWYQH010000103">
    <property type="protein sequence ID" value="CAK8687140.1"/>
    <property type="molecule type" value="Genomic_DNA"/>
</dbReference>
<sequence>MVVSTVAGIEKRASLHQIFNERNSFSAAKSLALISQKDVSNHLGRAHIPVKRIASCPPGQNAVAIPKRSRSTTPYDISSQQTTTRNENSCMSSNCVPPSATIGSGKGLTMVPANSSRITLNCCPKDLCFGTSSSTFSTPPYGFASKQVADRPVPKDRRSMLRKQVSRISKKKIYKDKLTNNEANTNKKSFGIDLSQNQPNALVVYNSFLRQLEKQVVRKPSLDGTKPSCRYNPGFMPTLTSTPHGKRSSPATHSPLSKGPVTSDYYSKPSEGYSQKSYVAEDSFCAFLRYIEEGLVAEKRKKLYETEVMKAPMDSIRNRRNGTTSSHRFEVERQSCVKSRDGAFFRHRPLTSTPQQESTYGAGESHSNRTSVRNKLPGMYPIGAPRAASSPITTMQQQRPTMVVANRPVEQMWRPWC</sequence>
<feature type="compositionally biased region" description="Polar residues" evidence="1">
    <location>
        <begin position="238"/>
        <end position="255"/>
    </location>
</feature>
<evidence type="ECO:0000313" key="2">
    <source>
        <dbReference type="EMBL" id="CAK8687140.1"/>
    </source>
</evidence>